<dbReference type="Proteomes" id="UP000601587">
    <property type="component" value="Unassembled WGS sequence"/>
</dbReference>
<proteinExistence type="predicted"/>
<dbReference type="InterPro" id="IPR006448">
    <property type="entry name" value="Phage_term_ssu_P27"/>
</dbReference>
<evidence type="ECO:0000313" key="3">
    <source>
        <dbReference type="Proteomes" id="UP000601587"/>
    </source>
</evidence>
<sequence length="158" mass="18092">MKAKSKKSKVDLKQPNLSEDPPKYLGRIGKTLWRKLVPYLNENKNIIKADQYLLAQYCSAYDMYRTAYENVQEHGIQRPKYKTTLSPVDGKIVAKDFTGYAKNPSVQAMSDALNKMNSLGKELGLSPKSRNELINLKEPEKEQKKTSTVSELKKFFDK</sequence>
<feature type="region of interest" description="Disordered" evidence="1">
    <location>
        <begin position="130"/>
        <end position="158"/>
    </location>
</feature>
<gene>
    <name evidence="2" type="ORF">IMAU50013_00464</name>
</gene>
<evidence type="ECO:0000256" key="1">
    <source>
        <dbReference type="SAM" id="MobiDB-lite"/>
    </source>
</evidence>
<dbReference type="EMBL" id="WCGB01000005">
    <property type="protein sequence ID" value="NRN90938.1"/>
    <property type="molecule type" value="Genomic_DNA"/>
</dbReference>
<dbReference type="RefSeq" id="WP_173004046.1">
    <property type="nucleotide sequence ID" value="NZ_WCGB01000005.1"/>
</dbReference>
<dbReference type="AlphaFoldDB" id="A0A9Q5C031"/>
<evidence type="ECO:0008006" key="4">
    <source>
        <dbReference type="Google" id="ProtNLM"/>
    </source>
</evidence>
<organism evidence="2 3">
    <name type="scientific">Lactobacillus helveticus</name>
    <name type="common">Lactobacillus suntoryeus</name>
    <dbReference type="NCBI Taxonomy" id="1587"/>
    <lineage>
        <taxon>Bacteria</taxon>
        <taxon>Bacillati</taxon>
        <taxon>Bacillota</taxon>
        <taxon>Bacilli</taxon>
        <taxon>Lactobacillales</taxon>
        <taxon>Lactobacillaceae</taxon>
        <taxon>Lactobacillus</taxon>
    </lineage>
</organism>
<protein>
    <recommendedName>
        <fullName evidence="4">Phage terminase small subunit P27 family</fullName>
    </recommendedName>
</protein>
<name>A0A9Q5C031_LACHE</name>
<accession>A0A9Q5C031</accession>
<evidence type="ECO:0000313" key="2">
    <source>
        <dbReference type="EMBL" id="NRN90938.1"/>
    </source>
</evidence>
<dbReference type="Pfam" id="PF05119">
    <property type="entry name" value="Terminase_4"/>
    <property type="match status" value="1"/>
</dbReference>
<reference evidence="2" key="1">
    <citation type="submission" date="2019-09" db="EMBL/GenBank/DDBJ databases">
        <title>Comparative genomic analysis of Lactobacillus helveticus.</title>
        <authorList>
            <person name="Zhang H."/>
            <person name="Chen Y."/>
            <person name="Zhong Z."/>
        </authorList>
    </citation>
    <scope>NUCLEOTIDE SEQUENCE</scope>
    <source>
        <strain evidence="2">IMAU50013</strain>
    </source>
</reference>
<comment type="caution">
    <text evidence="2">The sequence shown here is derived from an EMBL/GenBank/DDBJ whole genome shotgun (WGS) entry which is preliminary data.</text>
</comment>
<dbReference type="NCBIfam" id="TIGR01558">
    <property type="entry name" value="sm_term_P27"/>
    <property type="match status" value="1"/>
</dbReference>